<sequence length="111" mass="12512">MMEKKLFDYNVLYNNGEEFFKLKGNACMYLSPKAAIEVCQEATKRNLWISGIDGGHWLNPGFRPDGSASWSGKTKLFNENKISENNQLAIENIQEDAAAGYTAFIVTLRMP</sequence>
<evidence type="ECO:0000313" key="1">
    <source>
        <dbReference type="EMBL" id="CAR43956.1"/>
    </source>
</evidence>
<dbReference type="InterPro" id="IPR037234">
    <property type="entry name" value="ImmE5_sf"/>
</dbReference>
<dbReference type="HOGENOM" id="CLU_143393_0_0_6"/>
<dbReference type="EMBL" id="AM942759">
    <property type="protein sequence ID" value="CAR43956.1"/>
    <property type="molecule type" value="Genomic_DNA"/>
</dbReference>
<dbReference type="GeneID" id="23391219"/>
<proteinExistence type="predicted"/>
<name>B4F069_PROMH</name>
<dbReference type="eggNOG" id="ENOG503332G">
    <property type="taxonomic scope" value="Bacteria"/>
</dbReference>
<protein>
    <submittedName>
        <fullName evidence="1">Colicin immunity protein</fullName>
    </submittedName>
</protein>
<dbReference type="Proteomes" id="UP000008319">
    <property type="component" value="Chromosome"/>
</dbReference>
<dbReference type="Pfam" id="PF11480">
    <property type="entry name" value="ImmE5"/>
    <property type="match status" value="1"/>
</dbReference>
<dbReference type="RefSeq" id="WP_012368149.1">
    <property type="nucleotide sequence ID" value="NC_010554.1"/>
</dbReference>
<dbReference type="EnsemblBacteria" id="CAR43956">
    <property type="protein sequence ID" value="CAR43956"/>
    <property type="gene ID" value="PMI1910"/>
</dbReference>
<dbReference type="GO" id="GO:0030153">
    <property type="term" value="P:bacteriocin immunity"/>
    <property type="evidence" value="ECO:0007669"/>
    <property type="project" value="InterPro"/>
</dbReference>
<dbReference type="SUPFAM" id="SSF143469">
    <property type="entry name" value="ImmE5-like"/>
    <property type="match status" value="1"/>
</dbReference>
<dbReference type="InterPro" id="IPR020127">
    <property type="entry name" value="Colicin-E5_imm"/>
</dbReference>
<keyword evidence="2" id="KW-1185">Reference proteome</keyword>
<dbReference type="Gene3D" id="3.30.190.30">
    <property type="match status" value="1"/>
</dbReference>
<evidence type="ECO:0000313" key="2">
    <source>
        <dbReference type="Proteomes" id="UP000008319"/>
    </source>
</evidence>
<gene>
    <name evidence="1" type="primary">imm</name>
    <name evidence="1" type="ordered locus">PMI1910</name>
</gene>
<dbReference type="AlphaFoldDB" id="B4F069"/>
<dbReference type="KEGG" id="pmr:PMI1910"/>
<reference evidence="1 2" key="1">
    <citation type="journal article" date="2008" name="J. Bacteriol.">
        <title>Complete genome sequence of uropathogenic Proteus mirabilis, a master of both adherence and motility.</title>
        <authorList>
            <person name="Pearson M.M."/>
            <person name="Sebaihia M."/>
            <person name="Churcher C."/>
            <person name="Quail M.A."/>
            <person name="Seshasayee A.S."/>
            <person name="Luscombe N.M."/>
            <person name="Abdellah Z."/>
            <person name="Arrosmith C."/>
            <person name="Atkin B."/>
            <person name="Chillingworth T."/>
            <person name="Hauser H."/>
            <person name="Jagels K."/>
            <person name="Moule S."/>
            <person name="Mungall K."/>
            <person name="Norbertczak H."/>
            <person name="Rabbinowitsch E."/>
            <person name="Walker D."/>
            <person name="Whithead S."/>
            <person name="Thomson N.R."/>
            <person name="Rather P.N."/>
            <person name="Parkhill J."/>
            <person name="Mobley H.L."/>
        </authorList>
    </citation>
    <scope>NUCLEOTIDE SEQUENCE [LARGE SCALE GENOMIC DNA]</scope>
    <source>
        <strain evidence="1 2">HI4320</strain>
    </source>
</reference>
<accession>B4F069</accession>
<organism evidence="1 2">
    <name type="scientific">Proteus mirabilis (strain HI4320)</name>
    <dbReference type="NCBI Taxonomy" id="529507"/>
    <lineage>
        <taxon>Bacteria</taxon>
        <taxon>Pseudomonadati</taxon>
        <taxon>Pseudomonadota</taxon>
        <taxon>Gammaproteobacteria</taxon>
        <taxon>Enterobacterales</taxon>
        <taxon>Morganellaceae</taxon>
        <taxon>Proteus</taxon>
    </lineage>
</organism>